<keyword evidence="2 6" id="KW-0645">Protease</keyword>
<dbReference type="Pfam" id="PF13365">
    <property type="entry name" value="Trypsin_2"/>
    <property type="match status" value="1"/>
</dbReference>
<dbReference type="Gene3D" id="2.40.10.120">
    <property type="match status" value="1"/>
</dbReference>
<evidence type="ECO:0000259" key="5">
    <source>
        <dbReference type="PROSITE" id="PS50106"/>
    </source>
</evidence>
<dbReference type="AlphaFoldDB" id="A0A5C8PG85"/>
<evidence type="ECO:0000256" key="3">
    <source>
        <dbReference type="ARBA" id="ARBA00022801"/>
    </source>
</evidence>
<dbReference type="Gene3D" id="2.30.42.10">
    <property type="match status" value="1"/>
</dbReference>
<dbReference type="PANTHER" id="PTHR22939:SF129">
    <property type="entry name" value="SERINE PROTEASE HTRA2, MITOCHONDRIAL"/>
    <property type="match status" value="1"/>
</dbReference>
<dbReference type="PRINTS" id="PR00834">
    <property type="entry name" value="PROTEASES2C"/>
</dbReference>
<proteinExistence type="inferred from homology"/>
<evidence type="ECO:0000313" key="6">
    <source>
        <dbReference type="EMBL" id="TXL72827.1"/>
    </source>
</evidence>
<keyword evidence="3" id="KW-0378">Hydrolase</keyword>
<evidence type="ECO:0000256" key="4">
    <source>
        <dbReference type="ARBA" id="ARBA00022825"/>
    </source>
</evidence>
<dbReference type="OrthoDB" id="7296822at2"/>
<name>A0A5C8PG85_9HYPH</name>
<dbReference type="SUPFAM" id="SSF50494">
    <property type="entry name" value="Trypsin-like serine proteases"/>
    <property type="match status" value="1"/>
</dbReference>
<reference evidence="6 7" key="1">
    <citation type="submission" date="2019-06" db="EMBL/GenBank/DDBJ databases">
        <title>New taxonomy in bacterial strain CC-CFT640, isolated from vineyard.</title>
        <authorList>
            <person name="Lin S.-Y."/>
            <person name="Tsai C.-F."/>
            <person name="Young C.-C."/>
        </authorList>
    </citation>
    <scope>NUCLEOTIDE SEQUENCE [LARGE SCALE GENOMIC DNA]</scope>
    <source>
        <strain evidence="6 7">CC-CFT640</strain>
    </source>
</reference>
<dbReference type="InterPro" id="IPR001940">
    <property type="entry name" value="Peptidase_S1C"/>
</dbReference>
<feature type="domain" description="PDZ" evidence="5">
    <location>
        <begin position="239"/>
        <end position="300"/>
    </location>
</feature>
<dbReference type="PANTHER" id="PTHR22939">
    <property type="entry name" value="SERINE PROTEASE FAMILY S1C HTRA-RELATED"/>
    <property type="match status" value="1"/>
</dbReference>
<evidence type="ECO:0000256" key="1">
    <source>
        <dbReference type="ARBA" id="ARBA00010541"/>
    </source>
</evidence>
<dbReference type="Proteomes" id="UP000321638">
    <property type="component" value="Unassembled WGS sequence"/>
</dbReference>
<dbReference type="SUPFAM" id="SSF50156">
    <property type="entry name" value="PDZ domain-like"/>
    <property type="match status" value="1"/>
</dbReference>
<evidence type="ECO:0000313" key="7">
    <source>
        <dbReference type="Proteomes" id="UP000321638"/>
    </source>
</evidence>
<sequence>MPRQGNKWRNIAIASLVPVFLGGAADAQQDQPAGPQSERVRLPDAVKRALPAVVALKAVIPRTARSAEQLGTERAGHGVVIDEDGLVLTVGYLIMEAESVEVIEAGGRRVSATVVAYDYESGFGLLRTALPLRARPLPLGDSDVLKFRDVVTVAGHGGEEMAQRAVVVDRREFAGYWEYLLENAIFTSPPYGLFGGAALLSEEGSLLGIGSLYVGDAYRAHGGTLPGNMFIPINRLKPIFGIMKEGRRPPTSKPWIGVYTQEVHGRLIIAYVSPDSPADQAGLRRGDIIRDVGGTEVEEVADFYRKLWASGTSGSTVKLGIERDGISEEVTVRSTDRYKYLRLDQSL</sequence>
<comment type="similarity">
    <text evidence="1">Belongs to the peptidase S1C family.</text>
</comment>
<dbReference type="GO" id="GO:0042597">
    <property type="term" value="C:periplasmic space"/>
    <property type="evidence" value="ECO:0007669"/>
    <property type="project" value="TreeGrafter"/>
</dbReference>
<dbReference type="InterPro" id="IPR036034">
    <property type="entry name" value="PDZ_sf"/>
</dbReference>
<dbReference type="GO" id="GO:0006515">
    <property type="term" value="P:protein quality control for misfolded or incompletely synthesized proteins"/>
    <property type="evidence" value="ECO:0007669"/>
    <property type="project" value="TreeGrafter"/>
</dbReference>
<keyword evidence="7" id="KW-1185">Reference proteome</keyword>
<dbReference type="RefSeq" id="WP_147849509.1">
    <property type="nucleotide sequence ID" value="NZ_VDUZ01000030.1"/>
</dbReference>
<dbReference type="GO" id="GO:0004252">
    <property type="term" value="F:serine-type endopeptidase activity"/>
    <property type="evidence" value="ECO:0007669"/>
    <property type="project" value="InterPro"/>
</dbReference>
<protein>
    <submittedName>
        <fullName evidence="6">Serine protease</fullName>
    </submittedName>
</protein>
<dbReference type="EMBL" id="VDUZ01000030">
    <property type="protein sequence ID" value="TXL72827.1"/>
    <property type="molecule type" value="Genomic_DNA"/>
</dbReference>
<organism evidence="6 7">
    <name type="scientific">Vineibacter terrae</name>
    <dbReference type="NCBI Taxonomy" id="2586908"/>
    <lineage>
        <taxon>Bacteria</taxon>
        <taxon>Pseudomonadati</taxon>
        <taxon>Pseudomonadota</taxon>
        <taxon>Alphaproteobacteria</taxon>
        <taxon>Hyphomicrobiales</taxon>
        <taxon>Vineibacter</taxon>
    </lineage>
</organism>
<comment type="caution">
    <text evidence="6">The sequence shown here is derived from an EMBL/GenBank/DDBJ whole genome shotgun (WGS) entry which is preliminary data.</text>
</comment>
<dbReference type="SMART" id="SM00228">
    <property type="entry name" value="PDZ"/>
    <property type="match status" value="1"/>
</dbReference>
<dbReference type="PROSITE" id="PS50106">
    <property type="entry name" value="PDZ"/>
    <property type="match status" value="1"/>
</dbReference>
<accession>A0A5C8PG85</accession>
<dbReference type="Pfam" id="PF13180">
    <property type="entry name" value="PDZ_2"/>
    <property type="match status" value="1"/>
</dbReference>
<evidence type="ECO:0000256" key="2">
    <source>
        <dbReference type="ARBA" id="ARBA00022670"/>
    </source>
</evidence>
<gene>
    <name evidence="6" type="ORF">FHP25_23945</name>
</gene>
<dbReference type="InterPro" id="IPR001478">
    <property type="entry name" value="PDZ"/>
</dbReference>
<keyword evidence="4" id="KW-0720">Serine protease</keyword>
<dbReference type="InterPro" id="IPR009003">
    <property type="entry name" value="Peptidase_S1_PA"/>
</dbReference>